<gene>
    <name evidence="1" type="ORF">UU67_C0038G0011</name>
</gene>
<accession>A0A0G0WJ16</accession>
<name>A0A0G0WJ16_9BACT</name>
<organism evidence="1 2">
    <name type="scientific">Candidatus Daviesbacteria bacterium GW2011_GWB1_41_5</name>
    <dbReference type="NCBI Taxonomy" id="1618429"/>
    <lineage>
        <taxon>Bacteria</taxon>
        <taxon>Candidatus Daviesiibacteriota</taxon>
    </lineage>
</organism>
<proteinExistence type="predicted"/>
<protein>
    <submittedName>
        <fullName evidence="1">Uncharacterized protein</fullName>
    </submittedName>
</protein>
<dbReference type="EMBL" id="LCBN01000038">
    <property type="protein sequence ID" value="KKS12894.1"/>
    <property type="molecule type" value="Genomic_DNA"/>
</dbReference>
<evidence type="ECO:0000313" key="2">
    <source>
        <dbReference type="Proteomes" id="UP000034753"/>
    </source>
</evidence>
<sequence>MNEPNAEQTAARMAAYFEDLVANAATNGCVALGPSAPEQHRKRLVLIPAPHILPSGEGVSGATTFYSVTENGFKKTVFRTAAPTETELSEDFKKALDQLIENPPAADDYSSGYFSGGGYRQTIHVPGFTGNFDVVDIRPEDSSKIKTALEESKNMAQQKTANSTTAANQAVLDILS</sequence>
<evidence type="ECO:0000313" key="1">
    <source>
        <dbReference type="EMBL" id="KKS12894.1"/>
    </source>
</evidence>
<dbReference type="AlphaFoldDB" id="A0A0G0WJ16"/>
<reference evidence="1 2" key="1">
    <citation type="journal article" date="2015" name="Nature">
        <title>rRNA introns, odd ribosomes, and small enigmatic genomes across a large radiation of phyla.</title>
        <authorList>
            <person name="Brown C.T."/>
            <person name="Hug L.A."/>
            <person name="Thomas B.C."/>
            <person name="Sharon I."/>
            <person name="Castelle C.J."/>
            <person name="Singh A."/>
            <person name="Wilkins M.J."/>
            <person name="Williams K.H."/>
            <person name="Banfield J.F."/>
        </authorList>
    </citation>
    <scope>NUCLEOTIDE SEQUENCE [LARGE SCALE GENOMIC DNA]</scope>
</reference>
<comment type="caution">
    <text evidence="1">The sequence shown here is derived from an EMBL/GenBank/DDBJ whole genome shotgun (WGS) entry which is preliminary data.</text>
</comment>
<dbReference type="Proteomes" id="UP000034753">
    <property type="component" value="Unassembled WGS sequence"/>
</dbReference>